<feature type="transmembrane region" description="Helical" evidence="8">
    <location>
        <begin position="458"/>
        <end position="479"/>
    </location>
</feature>
<evidence type="ECO:0000256" key="5">
    <source>
        <dbReference type="ARBA" id="ARBA00022692"/>
    </source>
</evidence>
<accession>A0A8T7M668</accession>
<feature type="transmembrane region" description="Helical" evidence="8">
    <location>
        <begin position="272"/>
        <end position="293"/>
    </location>
</feature>
<protein>
    <recommendedName>
        <fullName evidence="13">Glycosyltransferase RgtA/B/C/D-like domain-containing protein</fullName>
    </recommendedName>
</protein>
<evidence type="ECO:0000256" key="2">
    <source>
        <dbReference type="ARBA" id="ARBA00022475"/>
    </source>
</evidence>
<keyword evidence="3" id="KW-0328">Glycosyltransferase</keyword>
<dbReference type="GO" id="GO:0005886">
    <property type="term" value="C:plasma membrane"/>
    <property type="evidence" value="ECO:0007669"/>
    <property type="project" value="UniProtKB-SubCell"/>
</dbReference>
<evidence type="ECO:0000256" key="6">
    <source>
        <dbReference type="ARBA" id="ARBA00022989"/>
    </source>
</evidence>
<feature type="transmembrane region" description="Helical" evidence="8">
    <location>
        <begin position="370"/>
        <end position="393"/>
    </location>
</feature>
<keyword evidence="2" id="KW-1003">Cell membrane</keyword>
<dbReference type="GO" id="GO:0009103">
    <property type="term" value="P:lipopolysaccharide biosynthetic process"/>
    <property type="evidence" value="ECO:0007669"/>
    <property type="project" value="UniProtKB-ARBA"/>
</dbReference>
<dbReference type="PANTHER" id="PTHR33908:SF11">
    <property type="entry name" value="MEMBRANE PROTEIN"/>
    <property type="match status" value="1"/>
</dbReference>
<proteinExistence type="predicted"/>
<evidence type="ECO:0008006" key="13">
    <source>
        <dbReference type="Google" id="ProtNLM"/>
    </source>
</evidence>
<feature type="transmembrane region" description="Helical" evidence="8">
    <location>
        <begin position="163"/>
        <end position="187"/>
    </location>
</feature>
<keyword evidence="5 8" id="KW-0812">Transmembrane</keyword>
<feature type="transmembrane region" description="Helical" evidence="8">
    <location>
        <begin position="125"/>
        <end position="142"/>
    </location>
</feature>
<dbReference type="EMBL" id="CP128400">
    <property type="protein sequence ID" value="WJW69530.1"/>
    <property type="molecule type" value="Genomic_DNA"/>
</dbReference>
<name>A0A8T7M668_9CHLR</name>
<evidence type="ECO:0000313" key="10">
    <source>
        <dbReference type="EMBL" id="WJW69530.1"/>
    </source>
</evidence>
<evidence type="ECO:0000313" key="11">
    <source>
        <dbReference type="Proteomes" id="UP000521676"/>
    </source>
</evidence>
<evidence type="ECO:0000256" key="1">
    <source>
        <dbReference type="ARBA" id="ARBA00004651"/>
    </source>
</evidence>
<keyword evidence="6 8" id="KW-1133">Transmembrane helix</keyword>
<keyword evidence="7 8" id="KW-0472">Membrane</keyword>
<feature type="transmembrane region" description="Helical" evidence="8">
    <location>
        <begin position="512"/>
        <end position="531"/>
    </location>
</feature>
<dbReference type="Proteomes" id="UP001431572">
    <property type="component" value="Chromosome 2"/>
</dbReference>
<dbReference type="GO" id="GO:0016763">
    <property type="term" value="F:pentosyltransferase activity"/>
    <property type="evidence" value="ECO:0007669"/>
    <property type="project" value="TreeGrafter"/>
</dbReference>
<dbReference type="InterPro" id="IPR050297">
    <property type="entry name" value="LipidA_mod_glycosyltrf_83"/>
</dbReference>
<feature type="transmembrane region" description="Helical" evidence="8">
    <location>
        <begin position="543"/>
        <end position="561"/>
    </location>
</feature>
<feature type="transmembrane region" description="Helical" evidence="8">
    <location>
        <begin position="60"/>
        <end position="77"/>
    </location>
</feature>
<dbReference type="AlphaFoldDB" id="A0A8T7M668"/>
<dbReference type="Proteomes" id="UP000521676">
    <property type="component" value="Unassembled WGS sequence"/>
</dbReference>
<feature type="transmembrane region" description="Helical" evidence="8">
    <location>
        <begin position="98"/>
        <end position="119"/>
    </location>
</feature>
<reference evidence="10" key="2">
    <citation type="journal article" date="2024" name="Nature">
        <title>Anoxygenic phototroph of the Chloroflexota uses a type I reaction centre.</title>
        <authorList>
            <person name="Tsuji J.M."/>
            <person name="Shaw N.A."/>
            <person name="Nagashima S."/>
            <person name="Venkiteswaran J.J."/>
            <person name="Schiff S.L."/>
            <person name="Watanabe T."/>
            <person name="Fukui M."/>
            <person name="Hanada S."/>
            <person name="Tank M."/>
            <person name="Neufeld J.D."/>
        </authorList>
    </citation>
    <scope>NUCLEOTIDE SEQUENCE</scope>
    <source>
        <strain evidence="10">L227-S17</strain>
    </source>
</reference>
<dbReference type="EMBL" id="JACATZ010000003">
    <property type="protein sequence ID" value="NWJ47617.1"/>
    <property type="molecule type" value="Genomic_DNA"/>
</dbReference>
<feature type="transmembrane region" description="Helical" evidence="8">
    <location>
        <begin position="486"/>
        <end position="506"/>
    </location>
</feature>
<feature type="transmembrane region" description="Helical" evidence="8">
    <location>
        <begin position="248"/>
        <end position="265"/>
    </location>
</feature>
<gene>
    <name evidence="9" type="ORF">HXX08_17315</name>
    <name evidence="10" type="ORF">OZ401_003147</name>
</gene>
<evidence type="ECO:0000256" key="4">
    <source>
        <dbReference type="ARBA" id="ARBA00022679"/>
    </source>
</evidence>
<reference evidence="9 11" key="1">
    <citation type="submission" date="2020-06" db="EMBL/GenBank/DDBJ databases">
        <title>Anoxygenic phototrophic Chloroflexota member uses a Type I reaction center.</title>
        <authorList>
            <person name="Tsuji J.M."/>
            <person name="Shaw N.A."/>
            <person name="Nagashima S."/>
            <person name="Venkiteswaran J."/>
            <person name="Schiff S.L."/>
            <person name="Hanada S."/>
            <person name="Tank M."/>
            <person name="Neufeld J.D."/>
        </authorList>
    </citation>
    <scope>NUCLEOTIDE SEQUENCE [LARGE SCALE GENOMIC DNA]</scope>
    <source>
        <strain evidence="9">L227-S17</strain>
    </source>
</reference>
<evidence type="ECO:0000256" key="8">
    <source>
        <dbReference type="SAM" id="Phobius"/>
    </source>
</evidence>
<evidence type="ECO:0000256" key="3">
    <source>
        <dbReference type="ARBA" id="ARBA00022676"/>
    </source>
</evidence>
<dbReference type="RefSeq" id="WP_341471409.1">
    <property type="nucleotide sequence ID" value="NZ_CP128400.1"/>
</dbReference>
<feature type="transmembrane region" description="Helical" evidence="8">
    <location>
        <begin position="322"/>
        <end position="338"/>
    </location>
</feature>
<evidence type="ECO:0000256" key="7">
    <source>
        <dbReference type="ARBA" id="ARBA00023136"/>
    </source>
</evidence>
<evidence type="ECO:0000313" key="12">
    <source>
        <dbReference type="Proteomes" id="UP001431572"/>
    </source>
</evidence>
<comment type="subcellular location">
    <subcellularLocation>
        <location evidence="1">Cell membrane</location>
        <topology evidence="1">Multi-pass membrane protein</topology>
    </subcellularLocation>
</comment>
<evidence type="ECO:0000313" key="9">
    <source>
        <dbReference type="EMBL" id="NWJ47617.1"/>
    </source>
</evidence>
<feature type="transmembrane region" description="Helical" evidence="8">
    <location>
        <begin position="12"/>
        <end position="29"/>
    </location>
</feature>
<sequence length="864" mass="97557">MNSKLGWIKARLLLLPLGILFVGWSIYVFKESIYSNNPSAWEAIKADAKYYPDIITRLPLNLHLLLALIFFLFSAIGPGNMLLKPVHLNWRDPLEETLFSLALGLIIFTFVTLVIGVLGLLNLGLLIPLLVLAFLSSLWYIFKVFRSLKNRIKQREQTFHSKWKIWIGLGLGLLLLFNLYIALLGALGPEINWDARYYHLGPPAHYALQERIYDPMKTTGLGAAALSPYQEILYTALVKLFGVIGAKLLHWGQAVLTVLTIIYFCRTYFGSILQGILAALIFINVPVVSWLSATGYNDLPLAFYGLLIVHAFLRWKAGNRTLNWLFLIGILGGYTLGIKTFGAFTLAIIIGTITLSILDLNKKPLNLKKVIYNLCPALGIIGLAVIIGALPWLTRSYAITGNPTYPFLNNIFKSPYWNSYVENFVSVIYQGYGTGRSFQDFLILPWSLVTQGIKFQTLIGPGFLIFLPIIVMLSAYLIIKKNPKNRLFFGLGIFCTLWMALWFISGAQVSRYAVPVLPIAAIAISFCALTFKWTGWEGRFFQVSLLVVLLAVTTLNSQLILPLQKYSEPGVTASKIQISWEYLYHGDPEENVQLRWIPLIRYINANLSPNTDKVYDAGGIVIPYYLYCKVEAFDGLSYMGPTGLQHWSIFQEDALQYLHDTNITHIAIYAAQYPALQLFPINQYLQQVYFNKEGTGELLFKINYPSDMLTATVSPKVVAIPEKYDIDTVAGVPLYPSAVQLNGSSSYTNPQNYYYSSSDPYDKVVRDLTLLLQQKGFKDIRSIPNYADFYTLVGTKDYITALIYVYSGDRMLGLKNGSGKEDAISRATWYLLKGYKNLYGAIKSQSYIQYQLYLKTYRYITPEG</sequence>
<dbReference type="PANTHER" id="PTHR33908">
    <property type="entry name" value="MANNOSYLTRANSFERASE YKCB-RELATED"/>
    <property type="match status" value="1"/>
</dbReference>
<keyword evidence="4" id="KW-0808">Transferase</keyword>
<keyword evidence="12" id="KW-1185">Reference proteome</keyword>
<organism evidence="9 11">
    <name type="scientific">Candidatus Chlorohelix allophototropha</name>
    <dbReference type="NCBI Taxonomy" id="3003348"/>
    <lineage>
        <taxon>Bacteria</taxon>
        <taxon>Bacillati</taxon>
        <taxon>Chloroflexota</taxon>
        <taxon>Chloroflexia</taxon>
        <taxon>Candidatus Chloroheliales</taxon>
        <taxon>Candidatus Chloroheliaceae</taxon>
        <taxon>Candidatus Chlorohelix</taxon>
    </lineage>
</organism>